<proteinExistence type="predicted"/>
<dbReference type="AlphaFoldDB" id="H5TK24"/>
<gene>
    <name evidence="1" type="ORF">GOOTI_083_00070</name>
</gene>
<comment type="caution">
    <text evidence="1">The sequence shown here is derived from an EMBL/GenBank/DDBJ whole genome shotgun (WGS) entry which is preliminary data.</text>
</comment>
<name>H5TK24_GORO1</name>
<keyword evidence="2" id="KW-1185">Reference proteome</keyword>
<dbReference type="STRING" id="1108044.GOOTI_083_00070"/>
<protein>
    <submittedName>
        <fullName evidence="1">Uncharacterized protein</fullName>
    </submittedName>
</protein>
<dbReference type="RefSeq" id="WP_007238076.1">
    <property type="nucleotide sequence ID" value="NZ_BAFB01000083.1"/>
</dbReference>
<evidence type="ECO:0000313" key="2">
    <source>
        <dbReference type="Proteomes" id="UP000005038"/>
    </source>
</evidence>
<reference evidence="1" key="1">
    <citation type="submission" date="2012-02" db="EMBL/GenBank/DDBJ databases">
        <title>Whole genome shotgun sequence of Gordonia otitidis NBRC 100426.</title>
        <authorList>
            <person name="Yoshida I."/>
            <person name="Hosoyama A."/>
            <person name="Tsuchikane K."/>
            <person name="Katsumata H."/>
            <person name="Yamazaki S."/>
            <person name="Fujita N."/>
        </authorList>
    </citation>
    <scope>NUCLEOTIDE SEQUENCE [LARGE SCALE GENOMIC DNA]</scope>
    <source>
        <strain evidence="1">NBRC 100426</strain>
    </source>
</reference>
<accession>H5TK24</accession>
<dbReference type="EMBL" id="BAFB01000083">
    <property type="protein sequence ID" value="GAB33832.1"/>
    <property type="molecule type" value="Genomic_DNA"/>
</dbReference>
<dbReference type="OrthoDB" id="10020519at2"/>
<evidence type="ECO:0000313" key="1">
    <source>
        <dbReference type="EMBL" id="GAB33832.1"/>
    </source>
</evidence>
<dbReference type="Proteomes" id="UP000005038">
    <property type="component" value="Unassembled WGS sequence"/>
</dbReference>
<organism evidence="1 2">
    <name type="scientific">Gordonia otitidis (strain DSM 44809 / CCUG 52243 / JCM 12355 / NBRC 100426 / IFM 10032)</name>
    <dbReference type="NCBI Taxonomy" id="1108044"/>
    <lineage>
        <taxon>Bacteria</taxon>
        <taxon>Bacillati</taxon>
        <taxon>Actinomycetota</taxon>
        <taxon>Actinomycetes</taxon>
        <taxon>Mycobacteriales</taxon>
        <taxon>Gordoniaceae</taxon>
        <taxon>Gordonia</taxon>
    </lineage>
</organism>
<sequence>MCGSTPCAACRGPRRREQRRARYTATRLAATAPGTTAVLTRPRNADIGAAISACRAAYATYKANPALEAKFESAVRVVGTHVIAVCDPLIAARIDAADCQPHPVDDGALAAARRDLEKRHRQWAAVHAKVRRTHKLGPKDAIPHDLLFDASLPGRERRWRDSVHSEYAAAQTHFLKLSQIAAGLDDEATHRQAIRKTTYLEVIGQVRPLGFRNTTTNTIFDVYPTSWLDELTTQTATTSSTSVPHHHALVHRAEEVIPAVAAAAHAYARRVTRRDQHIVHAATGIGIDGRQEALAVGAEAVFEGRLGGLVGDGYRTRDDHHRAFVLGVWTAL</sequence>